<feature type="domain" description="CCHC-type" evidence="2">
    <location>
        <begin position="35"/>
        <end position="48"/>
    </location>
</feature>
<protein>
    <recommendedName>
        <fullName evidence="2">CCHC-type domain-containing protein</fullName>
    </recommendedName>
</protein>
<gene>
    <name evidence="3" type="ORF">KK1_033888</name>
</gene>
<feature type="non-terminal residue" evidence="3">
    <location>
        <position position="1"/>
    </location>
</feature>
<reference evidence="3" key="1">
    <citation type="journal article" date="2012" name="Nat. Biotechnol.">
        <title>Draft genome sequence of pigeonpea (Cajanus cajan), an orphan legume crop of resource-poor farmers.</title>
        <authorList>
            <person name="Varshney R.K."/>
            <person name="Chen W."/>
            <person name="Li Y."/>
            <person name="Bharti A.K."/>
            <person name="Saxena R.K."/>
            <person name="Schlueter J.A."/>
            <person name="Donoghue M.T."/>
            <person name="Azam S."/>
            <person name="Fan G."/>
            <person name="Whaley A.M."/>
            <person name="Farmer A.D."/>
            <person name="Sheridan J."/>
            <person name="Iwata A."/>
            <person name="Tuteja R."/>
            <person name="Penmetsa R.V."/>
            <person name="Wu W."/>
            <person name="Upadhyaya H.D."/>
            <person name="Yang S.P."/>
            <person name="Shah T."/>
            <person name="Saxena K.B."/>
            <person name="Michael T."/>
            <person name="McCombie W.R."/>
            <person name="Yang B."/>
            <person name="Zhang G."/>
            <person name="Yang H."/>
            <person name="Wang J."/>
            <person name="Spillane C."/>
            <person name="Cook D.R."/>
            <person name="May G.D."/>
            <person name="Xu X."/>
            <person name="Jackson S.A."/>
        </authorList>
    </citation>
    <scope>NUCLEOTIDE SEQUENCE [LARGE SCALE GENOMIC DNA]</scope>
</reference>
<keyword evidence="1" id="KW-0862">Zinc</keyword>
<evidence type="ECO:0000259" key="2">
    <source>
        <dbReference type="PROSITE" id="PS50158"/>
    </source>
</evidence>
<dbReference type="PROSITE" id="PS50158">
    <property type="entry name" value="ZF_CCHC"/>
    <property type="match status" value="1"/>
</dbReference>
<dbReference type="EMBL" id="KQ483620">
    <property type="protein sequence ID" value="KYP44606.1"/>
    <property type="molecule type" value="Genomic_DNA"/>
</dbReference>
<keyword evidence="4" id="KW-1185">Reference proteome</keyword>
<dbReference type="Proteomes" id="UP000075243">
    <property type="component" value="Unassembled WGS sequence"/>
</dbReference>
<dbReference type="GO" id="GO:0003676">
    <property type="term" value="F:nucleic acid binding"/>
    <property type="evidence" value="ECO:0007669"/>
    <property type="project" value="InterPro"/>
</dbReference>
<dbReference type="Gramene" id="C.cajan_30630.t">
    <property type="protein sequence ID" value="C.cajan_30630.t.cds1"/>
    <property type="gene ID" value="C.cajan_30630"/>
</dbReference>
<evidence type="ECO:0000256" key="1">
    <source>
        <dbReference type="PROSITE-ProRule" id="PRU00047"/>
    </source>
</evidence>
<accession>A0A151RPY6</accession>
<dbReference type="InterPro" id="IPR001878">
    <property type="entry name" value="Znf_CCHC"/>
</dbReference>
<dbReference type="AlphaFoldDB" id="A0A151RPY6"/>
<evidence type="ECO:0000313" key="3">
    <source>
        <dbReference type="EMBL" id="KYP44606.1"/>
    </source>
</evidence>
<evidence type="ECO:0000313" key="4">
    <source>
        <dbReference type="Proteomes" id="UP000075243"/>
    </source>
</evidence>
<keyword evidence="1" id="KW-0479">Metal-binding</keyword>
<name>A0A151RPY6_CAJCA</name>
<sequence length="61" mass="6985">GQFACIYVEFNLDISLLPTCKYLLNLQYKNLHFLCFCCGKYGHKESSCGDKGQIMGRHMFG</sequence>
<organism evidence="3 4">
    <name type="scientific">Cajanus cajan</name>
    <name type="common">Pigeon pea</name>
    <name type="synonym">Cajanus indicus</name>
    <dbReference type="NCBI Taxonomy" id="3821"/>
    <lineage>
        <taxon>Eukaryota</taxon>
        <taxon>Viridiplantae</taxon>
        <taxon>Streptophyta</taxon>
        <taxon>Embryophyta</taxon>
        <taxon>Tracheophyta</taxon>
        <taxon>Spermatophyta</taxon>
        <taxon>Magnoliopsida</taxon>
        <taxon>eudicotyledons</taxon>
        <taxon>Gunneridae</taxon>
        <taxon>Pentapetalae</taxon>
        <taxon>rosids</taxon>
        <taxon>fabids</taxon>
        <taxon>Fabales</taxon>
        <taxon>Fabaceae</taxon>
        <taxon>Papilionoideae</taxon>
        <taxon>50 kb inversion clade</taxon>
        <taxon>NPAAA clade</taxon>
        <taxon>indigoferoid/millettioid clade</taxon>
        <taxon>Phaseoleae</taxon>
        <taxon>Cajanus</taxon>
    </lineage>
</organism>
<keyword evidence="1" id="KW-0863">Zinc-finger</keyword>
<dbReference type="GO" id="GO:0008270">
    <property type="term" value="F:zinc ion binding"/>
    <property type="evidence" value="ECO:0007669"/>
    <property type="project" value="UniProtKB-KW"/>
</dbReference>
<proteinExistence type="predicted"/>